<protein>
    <submittedName>
        <fullName evidence="1">Uncharacterized protein</fullName>
    </submittedName>
</protein>
<dbReference type="RefSeq" id="XP_043002370.1">
    <property type="nucleotide sequence ID" value="XM_043160413.1"/>
</dbReference>
<keyword evidence="2" id="KW-1185">Reference proteome</keyword>
<evidence type="ECO:0000313" key="1">
    <source>
        <dbReference type="EMBL" id="KAG7085899.1"/>
    </source>
</evidence>
<sequence>MDYNGAIQLATYFLNLQIHKALSEPLFDKNYPGVWAAVQKHPSCPLEQMDDECIVSMLIDDAIYHVGLAPRDVYAFVMERSETAIEAALWNCNLEHMASGFVSLRWPFALDSNSQQLLVIHNGDEEVHDKVMVSPKAWYGTFKSIHIARLVERRYGAQIDLNFSC</sequence>
<evidence type="ECO:0000313" key="2">
    <source>
        <dbReference type="Proteomes" id="UP001049176"/>
    </source>
</evidence>
<comment type="caution">
    <text evidence="1">The sequence shown here is derived from an EMBL/GenBank/DDBJ whole genome shotgun (WGS) entry which is preliminary data.</text>
</comment>
<proteinExistence type="predicted"/>
<dbReference type="OrthoDB" id="2340858at2759"/>
<name>A0A9P7RLU4_9AGAR</name>
<reference evidence="1" key="1">
    <citation type="journal article" date="2021" name="Genome Biol. Evol.">
        <title>The assembled and annotated genome of the fairy-ring fungus Marasmius oreades.</title>
        <authorList>
            <person name="Hiltunen M."/>
            <person name="Ament-Velasquez S.L."/>
            <person name="Johannesson H."/>
        </authorList>
    </citation>
    <scope>NUCLEOTIDE SEQUENCE</scope>
    <source>
        <strain evidence="1">03SP1</strain>
    </source>
</reference>
<dbReference type="AlphaFoldDB" id="A0A9P7RLU4"/>
<gene>
    <name evidence="1" type="ORF">E1B28_003433</name>
</gene>
<dbReference type="EMBL" id="CM032191">
    <property type="protein sequence ID" value="KAG7085899.1"/>
    <property type="molecule type" value="Genomic_DNA"/>
</dbReference>
<organism evidence="1 2">
    <name type="scientific">Marasmius oreades</name>
    <name type="common">fairy-ring Marasmius</name>
    <dbReference type="NCBI Taxonomy" id="181124"/>
    <lineage>
        <taxon>Eukaryota</taxon>
        <taxon>Fungi</taxon>
        <taxon>Dikarya</taxon>
        <taxon>Basidiomycota</taxon>
        <taxon>Agaricomycotina</taxon>
        <taxon>Agaricomycetes</taxon>
        <taxon>Agaricomycetidae</taxon>
        <taxon>Agaricales</taxon>
        <taxon>Marasmiineae</taxon>
        <taxon>Marasmiaceae</taxon>
        <taxon>Marasmius</taxon>
    </lineage>
</organism>
<dbReference type="Proteomes" id="UP001049176">
    <property type="component" value="Chromosome 11"/>
</dbReference>
<dbReference type="KEGG" id="more:E1B28_003433"/>
<dbReference type="GeneID" id="66072509"/>
<accession>A0A9P7RLU4</accession>